<sequence>MHLGLTRRYLRPLTATSNTSARQRRPPPATANLPTARRAPVQTTSPPQVGPAGGGAQTPPTQHHYHVLPVAAKQGPQTRFGSNNVPTGPARLPISTARGVGSHVKTTGRLMSNDVYGYVEAAPGYTYPGVQERLGVCAHQLGIGVSVILAEEVYGLPSKIAPTEDCVCFRLLDTRGGRSASYLVDMVDYAPDATIGLPLLGLDRLGLLLDWIAAIISSPEIRRVVIAVSDENEVESAAEVSSADFRHLLITDFEDYAPPNKVYVIGEDRGASLSG</sequence>
<evidence type="ECO:0000313" key="3">
    <source>
        <dbReference type="Proteomes" id="UP000238823"/>
    </source>
</evidence>
<dbReference type="AlphaFoldDB" id="A0A2S9YXY7"/>
<organism evidence="2 3">
    <name type="scientific">Enhygromyxa salina</name>
    <dbReference type="NCBI Taxonomy" id="215803"/>
    <lineage>
        <taxon>Bacteria</taxon>
        <taxon>Pseudomonadati</taxon>
        <taxon>Myxococcota</taxon>
        <taxon>Polyangia</taxon>
        <taxon>Nannocystales</taxon>
        <taxon>Nannocystaceae</taxon>
        <taxon>Enhygromyxa</taxon>
    </lineage>
</organism>
<proteinExistence type="predicted"/>
<feature type="region of interest" description="Disordered" evidence="1">
    <location>
        <begin position="1"/>
        <end position="62"/>
    </location>
</feature>
<evidence type="ECO:0000313" key="2">
    <source>
        <dbReference type="EMBL" id="PRQ09958.1"/>
    </source>
</evidence>
<dbReference type="EMBL" id="PVNL01000005">
    <property type="protein sequence ID" value="PRQ09958.1"/>
    <property type="molecule type" value="Genomic_DNA"/>
</dbReference>
<comment type="caution">
    <text evidence="2">The sequence shown here is derived from an EMBL/GenBank/DDBJ whole genome shotgun (WGS) entry which is preliminary data.</text>
</comment>
<protein>
    <submittedName>
        <fullName evidence="2">Uncharacterized protein</fullName>
    </submittedName>
</protein>
<accession>A0A2S9YXY7</accession>
<reference evidence="2 3" key="1">
    <citation type="submission" date="2018-03" db="EMBL/GenBank/DDBJ databases">
        <title>Draft Genome Sequences of the Obligatory Marine Myxobacteria Enhygromyxa salina SWB007.</title>
        <authorList>
            <person name="Poehlein A."/>
            <person name="Moghaddam J.A."/>
            <person name="Harms H."/>
            <person name="Alanjari M."/>
            <person name="Koenig G.M."/>
            <person name="Daniel R."/>
            <person name="Schaeberle T.F."/>
        </authorList>
    </citation>
    <scope>NUCLEOTIDE SEQUENCE [LARGE SCALE GENOMIC DNA]</scope>
    <source>
        <strain evidence="2 3">SWB007</strain>
    </source>
</reference>
<feature type="region of interest" description="Disordered" evidence="1">
    <location>
        <begin position="75"/>
        <end position="94"/>
    </location>
</feature>
<feature type="compositionally biased region" description="Polar residues" evidence="1">
    <location>
        <begin position="75"/>
        <end position="86"/>
    </location>
</feature>
<evidence type="ECO:0000256" key="1">
    <source>
        <dbReference type="SAM" id="MobiDB-lite"/>
    </source>
</evidence>
<gene>
    <name evidence="2" type="ORF">ENSA7_03150</name>
</gene>
<name>A0A2S9YXY7_9BACT</name>
<dbReference type="Proteomes" id="UP000238823">
    <property type="component" value="Unassembled WGS sequence"/>
</dbReference>